<dbReference type="AlphaFoldDB" id="A0A7G8TDE2"/>
<keyword evidence="7" id="KW-0690">Ribosome biogenesis</keyword>
<evidence type="ECO:0000313" key="12">
    <source>
        <dbReference type="EMBL" id="QNK41633.1"/>
    </source>
</evidence>
<keyword evidence="4 7" id="KW-0694">RNA-binding</keyword>
<dbReference type="InterPro" id="IPR009019">
    <property type="entry name" value="KH_sf_prok-type"/>
</dbReference>
<dbReference type="Gene3D" id="3.40.50.300">
    <property type="entry name" value="P-loop containing nucleotide triphosphate hydrolases"/>
    <property type="match status" value="1"/>
</dbReference>
<feature type="region of interest" description="G5" evidence="8">
    <location>
        <begin position="208"/>
        <end position="210"/>
    </location>
</feature>
<evidence type="ECO:0000256" key="8">
    <source>
        <dbReference type="PROSITE-ProRule" id="PRU01050"/>
    </source>
</evidence>
<dbReference type="SUPFAM" id="SSF54814">
    <property type="entry name" value="Prokaryotic type KH domain (KH-domain type II)"/>
    <property type="match status" value="1"/>
</dbReference>
<feature type="binding site" evidence="7">
    <location>
        <begin position="116"/>
        <end position="120"/>
    </location>
    <ligand>
        <name>GTP</name>
        <dbReference type="ChEBI" id="CHEBI:37565"/>
    </ligand>
</feature>
<comment type="function">
    <text evidence="7">An essential GTPase that binds both GDP and GTP, with rapid nucleotide exchange. Plays a role in 16S rRNA processing and 30S ribosomal subunit biogenesis and possibly also in cell cycle regulation and energy metabolism.</text>
</comment>
<dbReference type="HAMAP" id="MF_00367">
    <property type="entry name" value="GTPase_Era"/>
    <property type="match status" value="1"/>
</dbReference>
<gene>
    <name evidence="7 12" type="primary">era</name>
    <name evidence="12" type="ORF">HCR03_05085</name>
</gene>
<accession>A0A7G8TDE2</accession>
<dbReference type="InterPro" id="IPR005225">
    <property type="entry name" value="Small_GTP-bd"/>
</dbReference>
<evidence type="ECO:0000259" key="11">
    <source>
        <dbReference type="PROSITE" id="PS51713"/>
    </source>
</evidence>
<evidence type="ECO:0000256" key="7">
    <source>
        <dbReference type="HAMAP-Rule" id="MF_00367"/>
    </source>
</evidence>
<name>A0A7G8TDE2_9FIRM</name>
<dbReference type="GO" id="GO:0000028">
    <property type="term" value="P:ribosomal small subunit assembly"/>
    <property type="evidence" value="ECO:0007669"/>
    <property type="project" value="TreeGrafter"/>
</dbReference>
<feature type="region of interest" description="G3" evidence="8">
    <location>
        <begin position="116"/>
        <end position="119"/>
    </location>
</feature>
<dbReference type="NCBIfam" id="TIGR00231">
    <property type="entry name" value="small_GTP"/>
    <property type="match status" value="1"/>
</dbReference>
<keyword evidence="5 7" id="KW-0342">GTP-binding</keyword>
<dbReference type="Pfam" id="PF07650">
    <property type="entry name" value="KH_2"/>
    <property type="match status" value="1"/>
</dbReference>
<dbReference type="CDD" id="cd04163">
    <property type="entry name" value="Era"/>
    <property type="match status" value="1"/>
</dbReference>
<dbReference type="InterPro" id="IPR004044">
    <property type="entry name" value="KH_dom_type_2"/>
</dbReference>
<dbReference type="GO" id="GO:0070181">
    <property type="term" value="F:small ribosomal subunit rRNA binding"/>
    <property type="evidence" value="ECO:0007669"/>
    <property type="project" value="UniProtKB-UniRule"/>
</dbReference>
<feature type="region of interest" description="G4" evidence="8">
    <location>
        <begin position="178"/>
        <end position="181"/>
    </location>
</feature>
<dbReference type="InterPro" id="IPR005662">
    <property type="entry name" value="GTPase_Era-like"/>
</dbReference>
<keyword evidence="3 7" id="KW-0547">Nucleotide-binding</keyword>
<sequence length="360" mass="40281">MFSRRFFGILHSIRFCFCCCPSLRRLLSFISCLDRLESATVCGEEKTEIGRDFLVEQGSKKSAFIAIVGRPNVGKSSLLNSMLGQKIAIVSQKPQTTRTRIMGVLTEEETQTVFIDTPGLLQPRNRLGEFMVRSVLESVSGVDACLLVVEAGRKTSRSALELIDRFRSQNMPAILAINKIDLLQDKTALMEQIAGVTRLYDFEAVVPVSAKTGSGVEDLKKELFALAEPGEHFFDDDTLTDQPERVIASEIVREKLLRLLSAEIPHGIGVVVERMAERPDRGGITDITATIYCERESHKAIIIGKSGDMLKRVGTYAREDMEQFFGCKVNLQLWVKVKENWRNRQSALRMMGYDSSGFDA</sequence>
<keyword evidence="7" id="KW-1003">Cell membrane</keyword>
<evidence type="ECO:0000256" key="1">
    <source>
        <dbReference type="ARBA" id="ARBA00007921"/>
    </source>
</evidence>
<dbReference type="InterPro" id="IPR006073">
    <property type="entry name" value="GTP-bd"/>
</dbReference>
<dbReference type="KEGG" id="cfem:HCR03_05085"/>
<reference evidence="12 13" key="1">
    <citation type="submission" date="2020-08" db="EMBL/GenBank/DDBJ databases">
        <title>The isolate Caproiciproducens sp. 7D4C2 produces n-caproate at mildly acidic conditions from hexoses: genome and rBOX comparison with related strains and chain-elongating bacteria.</title>
        <authorList>
            <person name="Esquivel-Elizondo S."/>
            <person name="Bagci C."/>
            <person name="Temovska M."/>
            <person name="Jeon B.S."/>
            <person name="Bessarab I."/>
            <person name="Williams R.B.H."/>
            <person name="Huson D.H."/>
            <person name="Angenent L.T."/>
        </authorList>
    </citation>
    <scope>NUCLEOTIDE SEQUENCE [LARGE SCALE GENOMIC DNA]</scope>
    <source>
        <strain evidence="12 13">7D4C2</strain>
    </source>
</reference>
<dbReference type="InterPro" id="IPR030388">
    <property type="entry name" value="G_ERA_dom"/>
</dbReference>
<feature type="region of interest" description="G2" evidence="8">
    <location>
        <begin position="95"/>
        <end position="99"/>
    </location>
</feature>
<organism evidence="12 13">
    <name type="scientific">Caproicibacter fermentans</name>
    <dbReference type="NCBI Taxonomy" id="2576756"/>
    <lineage>
        <taxon>Bacteria</taxon>
        <taxon>Bacillati</taxon>
        <taxon>Bacillota</taxon>
        <taxon>Clostridia</taxon>
        <taxon>Eubacteriales</taxon>
        <taxon>Acutalibacteraceae</taxon>
        <taxon>Caproicibacter</taxon>
    </lineage>
</organism>
<keyword evidence="6 7" id="KW-0472">Membrane</keyword>
<dbReference type="GO" id="GO:0005525">
    <property type="term" value="F:GTP binding"/>
    <property type="evidence" value="ECO:0007669"/>
    <property type="project" value="UniProtKB-UniRule"/>
</dbReference>
<evidence type="ECO:0000256" key="6">
    <source>
        <dbReference type="ARBA" id="ARBA00023136"/>
    </source>
</evidence>
<proteinExistence type="inferred from homology"/>
<feature type="domain" description="KH type-2" evidence="10">
    <location>
        <begin position="252"/>
        <end position="339"/>
    </location>
</feature>
<dbReference type="GO" id="GO:0005886">
    <property type="term" value="C:plasma membrane"/>
    <property type="evidence" value="ECO:0007669"/>
    <property type="project" value="UniProtKB-SubCell"/>
</dbReference>
<dbReference type="PROSITE" id="PS51713">
    <property type="entry name" value="G_ERA"/>
    <property type="match status" value="1"/>
</dbReference>
<keyword evidence="7" id="KW-0963">Cytoplasm</keyword>
<dbReference type="PANTHER" id="PTHR42698">
    <property type="entry name" value="GTPASE ERA"/>
    <property type="match status" value="1"/>
</dbReference>
<dbReference type="InterPro" id="IPR015946">
    <property type="entry name" value="KH_dom-like_a/b"/>
</dbReference>
<dbReference type="PANTHER" id="PTHR42698:SF1">
    <property type="entry name" value="GTPASE ERA, MITOCHONDRIAL"/>
    <property type="match status" value="1"/>
</dbReference>
<dbReference type="NCBIfam" id="TIGR00436">
    <property type="entry name" value="era"/>
    <property type="match status" value="1"/>
</dbReference>
<dbReference type="PROSITE" id="PS50823">
    <property type="entry name" value="KH_TYPE_2"/>
    <property type="match status" value="1"/>
</dbReference>
<dbReference type="GO" id="GO:0005829">
    <property type="term" value="C:cytosol"/>
    <property type="evidence" value="ECO:0007669"/>
    <property type="project" value="TreeGrafter"/>
</dbReference>
<dbReference type="GO" id="GO:0003924">
    <property type="term" value="F:GTPase activity"/>
    <property type="evidence" value="ECO:0007669"/>
    <property type="project" value="UniProtKB-UniRule"/>
</dbReference>
<comment type="subunit">
    <text evidence="7">Monomer.</text>
</comment>
<feature type="domain" description="Era-type G" evidence="11">
    <location>
        <begin position="61"/>
        <end position="229"/>
    </location>
</feature>
<feature type="binding site" evidence="7">
    <location>
        <begin position="69"/>
        <end position="76"/>
    </location>
    <ligand>
        <name>GTP</name>
        <dbReference type="ChEBI" id="CHEBI:37565"/>
    </ligand>
</feature>
<evidence type="ECO:0000256" key="4">
    <source>
        <dbReference type="ARBA" id="ARBA00022884"/>
    </source>
</evidence>
<evidence type="ECO:0000256" key="2">
    <source>
        <dbReference type="ARBA" id="ARBA00020484"/>
    </source>
</evidence>
<dbReference type="Pfam" id="PF01926">
    <property type="entry name" value="MMR_HSR1"/>
    <property type="match status" value="1"/>
</dbReference>
<protein>
    <recommendedName>
        <fullName evidence="2 7">GTPase Era</fullName>
    </recommendedName>
</protein>
<dbReference type="FunFam" id="3.30.300.20:FF:000003">
    <property type="entry name" value="GTPase Era"/>
    <property type="match status" value="1"/>
</dbReference>
<dbReference type="GO" id="GO:0043024">
    <property type="term" value="F:ribosomal small subunit binding"/>
    <property type="evidence" value="ECO:0007669"/>
    <property type="project" value="TreeGrafter"/>
</dbReference>
<evidence type="ECO:0000256" key="5">
    <source>
        <dbReference type="ARBA" id="ARBA00023134"/>
    </source>
</evidence>
<evidence type="ECO:0000259" key="10">
    <source>
        <dbReference type="PROSITE" id="PS50823"/>
    </source>
</evidence>
<comment type="similarity">
    <text evidence="1 7 8 9">Belongs to the TRAFAC class TrmE-Era-EngA-EngB-Septin-like GTPase superfamily. Era GTPase family.</text>
</comment>
<dbReference type="Gene3D" id="3.30.300.20">
    <property type="match status" value="1"/>
</dbReference>
<comment type="subcellular location">
    <subcellularLocation>
        <location evidence="7">Cytoplasm</location>
    </subcellularLocation>
    <subcellularLocation>
        <location evidence="7">Cell membrane</location>
        <topology evidence="7">Peripheral membrane protein</topology>
    </subcellularLocation>
</comment>
<evidence type="ECO:0000256" key="3">
    <source>
        <dbReference type="ARBA" id="ARBA00022741"/>
    </source>
</evidence>
<dbReference type="EMBL" id="CP060286">
    <property type="protein sequence ID" value="QNK41633.1"/>
    <property type="molecule type" value="Genomic_DNA"/>
</dbReference>
<dbReference type="NCBIfam" id="NF000908">
    <property type="entry name" value="PRK00089.1"/>
    <property type="match status" value="1"/>
</dbReference>
<feature type="region of interest" description="G1" evidence="8">
    <location>
        <begin position="69"/>
        <end position="76"/>
    </location>
</feature>
<feature type="binding site" evidence="7">
    <location>
        <begin position="178"/>
        <end position="181"/>
    </location>
    <ligand>
        <name>GTP</name>
        <dbReference type="ChEBI" id="CHEBI:37565"/>
    </ligand>
</feature>
<evidence type="ECO:0000256" key="9">
    <source>
        <dbReference type="RuleBase" id="RU003761"/>
    </source>
</evidence>
<keyword evidence="7" id="KW-0699">rRNA-binding</keyword>
<evidence type="ECO:0000313" key="13">
    <source>
        <dbReference type="Proteomes" id="UP000515909"/>
    </source>
</evidence>
<dbReference type="Proteomes" id="UP000515909">
    <property type="component" value="Chromosome"/>
</dbReference>
<dbReference type="PRINTS" id="PR00326">
    <property type="entry name" value="GTP1OBG"/>
</dbReference>
<dbReference type="SUPFAM" id="SSF52540">
    <property type="entry name" value="P-loop containing nucleoside triphosphate hydrolases"/>
    <property type="match status" value="1"/>
</dbReference>
<dbReference type="InterPro" id="IPR027417">
    <property type="entry name" value="P-loop_NTPase"/>
</dbReference>
<dbReference type="CDD" id="cd22534">
    <property type="entry name" value="KH-II_Era"/>
    <property type="match status" value="1"/>
</dbReference>